<feature type="non-terminal residue" evidence="1">
    <location>
        <position position="1"/>
    </location>
</feature>
<proteinExistence type="predicted"/>
<protein>
    <submittedName>
        <fullName evidence="1">PIR Superfamily Protein</fullName>
    </submittedName>
</protein>
<evidence type="ECO:0000313" key="1">
    <source>
        <dbReference type="EMBL" id="SBT00475.1"/>
    </source>
</evidence>
<organism evidence="1 2">
    <name type="scientific">Plasmodium ovale curtisi</name>
    <dbReference type="NCBI Taxonomy" id="864141"/>
    <lineage>
        <taxon>Eukaryota</taxon>
        <taxon>Sar</taxon>
        <taxon>Alveolata</taxon>
        <taxon>Apicomplexa</taxon>
        <taxon>Aconoidasida</taxon>
        <taxon>Haemosporida</taxon>
        <taxon>Plasmodiidae</taxon>
        <taxon>Plasmodium</taxon>
        <taxon>Plasmodium (Plasmodium)</taxon>
    </lineage>
</organism>
<dbReference type="Proteomes" id="UP000078546">
    <property type="component" value="Unassembled WGS sequence"/>
</dbReference>
<evidence type="ECO:0000313" key="2">
    <source>
        <dbReference type="Proteomes" id="UP000078546"/>
    </source>
</evidence>
<sequence length="312" mass="36743">YDFCINSPYYEMLVETVYKEGVVQEIDNVCKSFKNDVCLFEDLPAEEICKKVLYMYKFLDKVQSSQKPPSTITNEDLDFLNYWFNVKLNSKNSNASICISEFYKAIKSEEDYFKSSNIILENRLHVIHSTKLENMKLLYELYHAKQNILDIMLKQDYSDNGESLCPEYLKKCYYDYMQGIDKCLNDYGDFCKAIKKFKYDYKYGIEEVPDKSEYCNISEYFRLPEYDSAIEKQRKIMTIKILSTPLIMSFVIPLLYKYTPLGPFLRTKINTVKNKWMNSDEYGSELSSLPTDIEDNISDNGEYNIGYYSGIN</sequence>
<dbReference type="AlphaFoldDB" id="A0A1A8X9G8"/>
<dbReference type="EMBL" id="FLQV01001938">
    <property type="protein sequence ID" value="SBT00475.1"/>
    <property type="molecule type" value="Genomic_DNA"/>
</dbReference>
<name>A0A1A8X9G8_PLAOA</name>
<reference evidence="2" key="1">
    <citation type="submission" date="2016-05" db="EMBL/GenBank/DDBJ databases">
        <authorList>
            <person name="Naeem Raeece"/>
        </authorList>
    </citation>
    <scope>NUCLEOTIDE SEQUENCE [LARGE SCALE GENOMIC DNA]</scope>
</reference>
<gene>
    <name evidence="1" type="ORF">POVCU1_060240</name>
</gene>
<accession>A0A1A8X9G8</accession>